<name>A0A0G3G2P0_9GAMM</name>
<gene>
    <name evidence="1" type="ORF">TVD_09060</name>
</gene>
<dbReference type="KEGG" id="tvr:TVD_09060"/>
<keyword evidence="2" id="KW-1185">Reference proteome</keyword>
<dbReference type="AlphaFoldDB" id="A0A0G3G2P0"/>
<proteinExistence type="predicted"/>
<reference evidence="1 2" key="1">
    <citation type="submission" date="2015-04" db="EMBL/GenBank/DDBJ databases">
        <title>Complete Sequence for the Genome of the Thioalkalivibrio versutus D301.</title>
        <authorList>
            <person name="Mu T."/>
            <person name="Zhou J."/>
            <person name="Xu X."/>
        </authorList>
    </citation>
    <scope>NUCLEOTIDE SEQUENCE [LARGE SCALE GENOMIC DNA]</scope>
    <source>
        <strain evidence="1 2">D301</strain>
    </source>
</reference>
<dbReference type="PATRIC" id="fig|106634.4.peg.1853"/>
<dbReference type="EMBL" id="CP011367">
    <property type="protein sequence ID" value="AKJ95495.1"/>
    <property type="molecule type" value="Genomic_DNA"/>
</dbReference>
<evidence type="ECO:0000313" key="2">
    <source>
        <dbReference type="Proteomes" id="UP000064201"/>
    </source>
</evidence>
<dbReference type="OrthoDB" id="5785721at2"/>
<dbReference type="RefSeq" id="WP_019594142.1">
    <property type="nucleotide sequence ID" value="NZ_CP011367.1"/>
</dbReference>
<dbReference type="Proteomes" id="UP000064201">
    <property type="component" value="Chromosome"/>
</dbReference>
<organism evidence="1 2">
    <name type="scientific">Thioalkalivibrio versutus</name>
    <dbReference type="NCBI Taxonomy" id="106634"/>
    <lineage>
        <taxon>Bacteria</taxon>
        <taxon>Pseudomonadati</taxon>
        <taxon>Pseudomonadota</taxon>
        <taxon>Gammaproteobacteria</taxon>
        <taxon>Chromatiales</taxon>
        <taxon>Ectothiorhodospiraceae</taxon>
        <taxon>Thioalkalivibrio</taxon>
    </lineage>
</organism>
<evidence type="ECO:0000313" key="1">
    <source>
        <dbReference type="EMBL" id="AKJ95495.1"/>
    </source>
</evidence>
<accession>A0A0G3G2P0</accession>
<sequence>MMARDNLPTVDWERGENTDRVKMQVMREEPVILQMPSGMDWSVDGGEFKCTADPDRGMQCDCEGGLLRKLAELNNMPELKEIADACEYSSSRVDIDPAGARIIVHD</sequence>
<protein>
    <submittedName>
        <fullName evidence="1">Uncharacterized protein</fullName>
    </submittedName>
</protein>